<comment type="caution">
    <text evidence="1">The sequence shown here is derived from an EMBL/GenBank/DDBJ whole genome shotgun (WGS) entry which is preliminary data.</text>
</comment>
<proteinExistence type="predicted"/>
<evidence type="ECO:0000313" key="1">
    <source>
        <dbReference type="EMBL" id="GIX65781.1"/>
    </source>
</evidence>
<organism evidence="1 2">
    <name type="scientific">Babesia caballi</name>
    <dbReference type="NCBI Taxonomy" id="5871"/>
    <lineage>
        <taxon>Eukaryota</taxon>
        <taxon>Sar</taxon>
        <taxon>Alveolata</taxon>
        <taxon>Apicomplexa</taxon>
        <taxon>Aconoidasida</taxon>
        <taxon>Piroplasmida</taxon>
        <taxon>Babesiidae</taxon>
        <taxon>Babesia</taxon>
    </lineage>
</organism>
<dbReference type="GeneID" id="94197262"/>
<keyword evidence="2" id="KW-1185">Reference proteome</keyword>
<protein>
    <submittedName>
        <fullName evidence="1">Uncharacterized protein</fullName>
    </submittedName>
</protein>
<gene>
    <name evidence="1" type="ORF">BcabD6B2_52160</name>
</gene>
<name>A0AAV4M114_BABCB</name>
<dbReference type="EMBL" id="BPLF01000005">
    <property type="protein sequence ID" value="GIX65781.1"/>
    <property type="molecule type" value="Genomic_DNA"/>
</dbReference>
<reference evidence="1 2" key="1">
    <citation type="submission" date="2021-06" db="EMBL/GenBank/DDBJ databases">
        <title>Genome sequence of Babesia caballi.</title>
        <authorList>
            <person name="Yamagishi J."/>
            <person name="Kidaka T."/>
            <person name="Ochi A."/>
        </authorList>
    </citation>
    <scope>NUCLEOTIDE SEQUENCE [LARGE SCALE GENOMIC DNA]</scope>
    <source>
        <strain evidence="1">USDA-D6B2</strain>
    </source>
</reference>
<dbReference type="Proteomes" id="UP001497744">
    <property type="component" value="Unassembled WGS sequence"/>
</dbReference>
<dbReference type="AlphaFoldDB" id="A0AAV4M114"/>
<evidence type="ECO:0000313" key="2">
    <source>
        <dbReference type="Proteomes" id="UP001497744"/>
    </source>
</evidence>
<dbReference type="RefSeq" id="XP_067717850.1">
    <property type="nucleotide sequence ID" value="XM_067861749.1"/>
</dbReference>
<sequence length="207" mass="21941">MKFAATSGYPLFGIRSLVHPASTAPLSLNSGLEARPLPPTGWRSSVAMCGGGKRTTKRNTVVNNNNPGALLNGILLDVQVGGTVRIGGVGADDRTRELARLPDNDQTAAKLVGQRCTEEDTTELQGGNVVDTFRVPLLDTLGHNLDGLAELVAILKQGHDVNKPNSGLEVSENPEVLLGELEGLGDHAAGDEEEESHNVHHFGCRRL</sequence>
<accession>A0AAV4M114</accession>